<dbReference type="KEGG" id="frx:F7310_07535"/>
<evidence type="ECO:0000313" key="1">
    <source>
        <dbReference type="EMBL" id="API87222.1"/>
    </source>
</evidence>
<accession>A0A1L4BTP2</accession>
<dbReference type="InterPro" id="IPR036624">
    <property type="entry name" value="Hcp1-lik_sf"/>
</dbReference>
<dbReference type="SUPFAM" id="SSF141452">
    <property type="entry name" value="Hcp1-like"/>
    <property type="match status" value="1"/>
</dbReference>
<dbReference type="Gene3D" id="2.30.110.20">
    <property type="entry name" value="Hcp1-like"/>
    <property type="match status" value="1"/>
</dbReference>
<dbReference type="Proteomes" id="UP000184222">
    <property type="component" value="Chromosome"/>
</dbReference>
<reference evidence="1 2" key="1">
    <citation type="journal article" date="2016" name="Appl. Environ. Microbiol.">
        <title>Whole genome relationships among Francisella bacteria of diverse origin define new species and provide specific regions for detection.</title>
        <authorList>
            <person name="Challacombe J.F."/>
            <person name="Petersen J.M."/>
            <person name="Gallegos-Graves V."/>
            <person name="Hodge D."/>
            <person name="Pillai S."/>
            <person name="Kuske C.R."/>
        </authorList>
    </citation>
    <scope>NUCLEOTIDE SEQUENCE [LARGE SCALE GENOMIC DNA]</scope>
    <source>
        <strain evidence="2">TX07-7310</strain>
    </source>
</reference>
<gene>
    <name evidence="1" type="ORF">F7310_07535</name>
</gene>
<dbReference type="Pfam" id="PF05638">
    <property type="entry name" value="T6SS_HCP"/>
    <property type="match status" value="1"/>
</dbReference>
<dbReference type="EMBL" id="CP016796">
    <property type="protein sequence ID" value="API87222.1"/>
    <property type="molecule type" value="Genomic_DNA"/>
</dbReference>
<proteinExistence type="predicted"/>
<sequence>MANFAFLKLSTEKNGAISDPMQVKPEFKDQILVHRFEQNISMAVNSQGVQGGTGSIAKPAPIKFRTHMGSYEAELKQACLSGDNITEATFSFPILDKTGQQKTVYVIKATGGIVCNVKRVLPDMHDSDNASKPVRVEVEMSYEKLEEQDTVHNKQMSYDWRTI</sequence>
<evidence type="ECO:0008006" key="3">
    <source>
        <dbReference type="Google" id="ProtNLM"/>
    </source>
</evidence>
<dbReference type="AlphaFoldDB" id="A0A1L4BTP2"/>
<dbReference type="InterPro" id="IPR008514">
    <property type="entry name" value="T6SS_Hcp"/>
</dbReference>
<evidence type="ECO:0000313" key="2">
    <source>
        <dbReference type="Proteomes" id="UP000184222"/>
    </source>
</evidence>
<name>A0A1L4BTP2_9GAMM</name>
<protein>
    <recommendedName>
        <fullName evidence="3">Type VI secretion system tube protein Hcp</fullName>
    </recommendedName>
</protein>
<organism evidence="1 2">
    <name type="scientific">Francisella uliginis</name>
    <dbReference type="NCBI Taxonomy" id="573570"/>
    <lineage>
        <taxon>Bacteria</taxon>
        <taxon>Pseudomonadati</taxon>
        <taxon>Pseudomonadota</taxon>
        <taxon>Gammaproteobacteria</taxon>
        <taxon>Thiotrichales</taxon>
        <taxon>Francisellaceae</taxon>
        <taxon>Francisella</taxon>
    </lineage>
</organism>
<dbReference type="RefSeq" id="WP_072712947.1">
    <property type="nucleotide sequence ID" value="NZ_CP016796.1"/>
</dbReference>
<dbReference type="STRING" id="573570.F7310_07535"/>
<keyword evidence="2" id="KW-1185">Reference proteome</keyword>